<dbReference type="Gene3D" id="3.60.15.10">
    <property type="entry name" value="Ribonuclease Z/Hydroxyacylglutathione hydrolase-like"/>
    <property type="match status" value="1"/>
</dbReference>
<evidence type="ECO:0000256" key="4">
    <source>
        <dbReference type="ARBA" id="ARBA00022723"/>
    </source>
</evidence>
<evidence type="ECO:0000313" key="12">
    <source>
        <dbReference type="Proteomes" id="UP001284601"/>
    </source>
</evidence>
<protein>
    <recommendedName>
        <fullName evidence="8">Ribonuclease Z</fullName>
        <shortName evidence="8">RNase Z</shortName>
        <ecNumber evidence="8">3.1.26.11</ecNumber>
    </recommendedName>
    <alternativeName>
        <fullName evidence="8">tRNA 3 endonuclease</fullName>
    </alternativeName>
    <alternativeName>
        <fullName evidence="8">tRNase Z</fullName>
    </alternativeName>
</protein>
<accession>A0ABU4HR37</accession>
<evidence type="ECO:0000256" key="2">
    <source>
        <dbReference type="ARBA" id="ARBA00022694"/>
    </source>
</evidence>
<dbReference type="NCBIfam" id="TIGR02651">
    <property type="entry name" value="RNase_Z"/>
    <property type="match status" value="1"/>
</dbReference>
<comment type="catalytic activity">
    <reaction evidence="8">
        <text>Endonucleolytic cleavage of RNA, removing extra 3' nucleotides from tRNA precursor, generating 3' termini of tRNAs. A 3'-hydroxy group is left at the tRNA terminus and a 5'-phosphoryl group is left at the trailer molecule.</text>
        <dbReference type="EC" id="3.1.26.11"/>
    </reaction>
</comment>
<dbReference type="CDD" id="cd07717">
    <property type="entry name" value="RNaseZ_ZiPD-like_MBL-fold"/>
    <property type="match status" value="1"/>
</dbReference>
<dbReference type="PANTHER" id="PTHR46018:SF2">
    <property type="entry name" value="ZINC PHOSPHODIESTERASE ELAC PROTEIN 1"/>
    <property type="match status" value="1"/>
</dbReference>
<gene>
    <name evidence="8 11" type="primary">rnz</name>
    <name evidence="11" type="ORF">R7226_12575</name>
</gene>
<comment type="subunit">
    <text evidence="1 8">Homodimer.</text>
</comment>
<keyword evidence="2 8" id="KW-0819">tRNA processing</keyword>
<organism evidence="11 12">
    <name type="scientific">Conexibacter stalactiti</name>
    <dbReference type="NCBI Taxonomy" id="1940611"/>
    <lineage>
        <taxon>Bacteria</taxon>
        <taxon>Bacillati</taxon>
        <taxon>Actinomycetota</taxon>
        <taxon>Thermoleophilia</taxon>
        <taxon>Solirubrobacterales</taxon>
        <taxon>Conexibacteraceae</taxon>
        <taxon>Conexibacter</taxon>
    </lineage>
</organism>
<evidence type="ECO:0000256" key="5">
    <source>
        <dbReference type="ARBA" id="ARBA00022759"/>
    </source>
</evidence>
<feature type="domain" description="Metallo-beta-lactamase" evidence="10">
    <location>
        <begin position="195"/>
        <end position="261"/>
    </location>
</feature>
<evidence type="ECO:0000256" key="7">
    <source>
        <dbReference type="ARBA" id="ARBA00022833"/>
    </source>
</evidence>
<feature type="binding site" evidence="8">
    <location>
        <position position="65"/>
    </location>
    <ligand>
        <name>Zn(2+)</name>
        <dbReference type="ChEBI" id="CHEBI:29105"/>
        <label>2</label>
        <note>catalytic</note>
    </ligand>
</feature>
<dbReference type="InterPro" id="IPR036866">
    <property type="entry name" value="RibonucZ/Hydroxyglut_hydro"/>
</dbReference>
<reference evidence="12" key="1">
    <citation type="submission" date="2023-07" db="EMBL/GenBank/DDBJ databases">
        <title>Conexibacter stalactiti sp. nov., isolated from stalactites in a lava cave and emended description of the genus Conexibacter.</title>
        <authorList>
            <person name="Lee S.D."/>
        </authorList>
    </citation>
    <scope>NUCLEOTIDE SEQUENCE [LARGE SCALE GENOMIC DNA]</scope>
    <source>
        <strain evidence="12">KCTC 39840</strain>
    </source>
</reference>
<keyword evidence="5 8" id="KW-0255">Endonuclease</keyword>
<reference evidence="11 12" key="2">
    <citation type="submission" date="2023-10" db="EMBL/GenBank/DDBJ databases">
        <authorList>
            <person name="Han X.F."/>
        </authorList>
    </citation>
    <scope>NUCLEOTIDE SEQUENCE [LARGE SCALE GENOMIC DNA]</scope>
    <source>
        <strain evidence="11 12">KCTC 39840</strain>
    </source>
</reference>
<proteinExistence type="inferred from homology"/>
<dbReference type="PANTHER" id="PTHR46018">
    <property type="entry name" value="ZINC PHOSPHODIESTERASE ELAC PROTEIN 1"/>
    <property type="match status" value="1"/>
</dbReference>
<dbReference type="EC" id="3.1.26.11" evidence="8"/>
<keyword evidence="3 8" id="KW-0540">Nuclease</keyword>
<keyword evidence="7 8" id="KW-0862">Zinc</keyword>
<feature type="binding site" evidence="8">
    <location>
        <position position="261"/>
    </location>
    <ligand>
        <name>Zn(2+)</name>
        <dbReference type="ChEBI" id="CHEBI:29105"/>
        <label>2</label>
        <note>catalytic</note>
    </ligand>
</feature>
<keyword evidence="12" id="KW-1185">Reference proteome</keyword>
<dbReference type="Pfam" id="PF12706">
    <property type="entry name" value="Lactamase_B_2"/>
    <property type="match status" value="1"/>
</dbReference>
<feature type="binding site" evidence="8">
    <location>
        <position position="137"/>
    </location>
    <ligand>
        <name>Zn(2+)</name>
        <dbReference type="ChEBI" id="CHEBI:29105"/>
        <label>1</label>
        <note>catalytic</note>
    </ligand>
</feature>
<dbReference type="NCBIfam" id="NF000801">
    <property type="entry name" value="PRK00055.1-3"/>
    <property type="match status" value="1"/>
</dbReference>
<evidence type="ECO:0000256" key="6">
    <source>
        <dbReference type="ARBA" id="ARBA00022801"/>
    </source>
</evidence>
<feature type="domain" description="Metallo-beta-lactamase" evidence="9">
    <location>
        <begin position="23"/>
        <end position="127"/>
    </location>
</feature>
<comment type="caution">
    <text evidence="11">The sequence shown here is derived from an EMBL/GenBank/DDBJ whole genome shotgun (WGS) entry which is preliminary data.</text>
</comment>
<evidence type="ECO:0000259" key="10">
    <source>
        <dbReference type="Pfam" id="PF12706"/>
    </source>
</evidence>
<dbReference type="GO" id="GO:0042781">
    <property type="term" value="F:3'-tRNA processing endoribonuclease activity"/>
    <property type="evidence" value="ECO:0007669"/>
    <property type="project" value="UniProtKB-EC"/>
</dbReference>
<feature type="binding site" evidence="8">
    <location>
        <position position="61"/>
    </location>
    <ligand>
        <name>Zn(2+)</name>
        <dbReference type="ChEBI" id="CHEBI:29105"/>
        <label>1</label>
        <note>catalytic</note>
    </ligand>
</feature>
<evidence type="ECO:0000313" key="11">
    <source>
        <dbReference type="EMBL" id="MDW5595177.1"/>
    </source>
</evidence>
<dbReference type="SUPFAM" id="SSF56281">
    <property type="entry name" value="Metallo-hydrolase/oxidoreductase"/>
    <property type="match status" value="1"/>
</dbReference>
<evidence type="ECO:0000256" key="3">
    <source>
        <dbReference type="ARBA" id="ARBA00022722"/>
    </source>
</evidence>
<keyword evidence="6 8" id="KW-0378">Hydrolase</keyword>
<evidence type="ECO:0000256" key="8">
    <source>
        <dbReference type="HAMAP-Rule" id="MF_01818"/>
    </source>
</evidence>
<comment type="cofactor">
    <cofactor evidence="8">
        <name>Zn(2+)</name>
        <dbReference type="ChEBI" id="CHEBI:29105"/>
    </cofactor>
    <text evidence="8">Binds 2 Zn(2+) ions.</text>
</comment>
<keyword evidence="4 8" id="KW-0479">Metal-binding</keyword>
<feature type="active site" description="Proton acceptor" evidence="8">
    <location>
        <position position="65"/>
    </location>
</feature>
<dbReference type="Pfam" id="PF00753">
    <property type="entry name" value="Lactamase_B"/>
    <property type="match status" value="1"/>
</dbReference>
<evidence type="ECO:0000256" key="1">
    <source>
        <dbReference type="ARBA" id="ARBA00011738"/>
    </source>
</evidence>
<comment type="similarity">
    <text evidence="8">Belongs to the RNase Z family.</text>
</comment>
<dbReference type="HAMAP" id="MF_01818">
    <property type="entry name" value="RNase_Z_BN"/>
    <property type="match status" value="1"/>
</dbReference>
<dbReference type="Proteomes" id="UP001284601">
    <property type="component" value="Unassembled WGS sequence"/>
</dbReference>
<feature type="binding site" evidence="8">
    <location>
        <position position="63"/>
    </location>
    <ligand>
        <name>Zn(2+)</name>
        <dbReference type="ChEBI" id="CHEBI:29105"/>
        <label>1</label>
        <note>catalytic</note>
    </ligand>
</feature>
<feature type="binding site" evidence="8">
    <location>
        <position position="203"/>
    </location>
    <ligand>
        <name>Zn(2+)</name>
        <dbReference type="ChEBI" id="CHEBI:29105"/>
        <label>1</label>
        <note>catalytic</note>
    </ligand>
</feature>
<sequence>MDLSLFFAGTAGSVPTARRGLPAILLRRGADRILFDCGEGTQRQLLRSAGLPDITDVFITHFHADHWLGLPGMLKTFDLRARDKPLTIYGPPGLRALMTSMKHVWGGCGYEIALVELPPDAMVERDEYVIEPFPVNHRGPAYGYAITEDDRLGRFDAELAERLGVTPGPDFGRIQRGETVNGVAPEQVIGETRFGRKLVISGDTGPCEELIDIAHRADVLVHEATFAQDEAGRARETQHSTAAQAAKAAAEAEVRLLALVHLSTRYGGREIREEATAVFADTVVPRDFDAIEVPFPERGAPALVRWDPGRVPPPAAAEVAAVEPGP</sequence>
<dbReference type="RefSeq" id="WP_318597514.1">
    <property type="nucleotide sequence ID" value="NZ_JAWSTH010000028.1"/>
</dbReference>
<dbReference type="EMBL" id="JAWSTH010000028">
    <property type="protein sequence ID" value="MDW5595177.1"/>
    <property type="molecule type" value="Genomic_DNA"/>
</dbReference>
<evidence type="ECO:0000259" key="9">
    <source>
        <dbReference type="Pfam" id="PF00753"/>
    </source>
</evidence>
<name>A0ABU4HR37_9ACTN</name>
<dbReference type="InterPro" id="IPR013471">
    <property type="entry name" value="RNase_Z/BN"/>
</dbReference>
<comment type="function">
    <text evidence="8">Zinc phosphodiesterase, which displays some tRNA 3'-processing endonuclease activity. Probably involved in tRNA maturation, by removing a 3'-trailer from precursor tRNA.</text>
</comment>
<feature type="binding site" evidence="8">
    <location>
        <position position="66"/>
    </location>
    <ligand>
        <name>Zn(2+)</name>
        <dbReference type="ChEBI" id="CHEBI:29105"/>
        <label>2</label>
        <note>catalytic</note>
    </ligand>
</feature>
<dbReference type="InterPro" id="IPR001279">
    <property type="entry name" value="Metallo-B-lactamas"/>
</dbReference>
<feature type="binding site" evidence="8">
    <location>
        <position position="203"/>
    </location>
    <ligand>
        <name>Zn(2+)</name>
        <dbReference type="ChEBI" id="CHEBI:29105"/>
        <label>2</label>
        <note>catalytic</note>
    </ligand>
</feature>